<dbReference type="KEGG" id="sgs:AVL59_21945"/>
<dbReference type="Proteomes" id="UP000092659">
    <property type="component" value="Chromosome"/>
</dbReference>
<dbReference type="EMBL" id="CP016279">
    <property type="protein sequence ID" value="ANP51879.1"/>
    <property type="molecule type" value="Genomic_DNA"/>
</dbReference>
<protein>
    <submittedName>
        <fullName evidence="1">Uncharacterized protein</fullName>
    </submittedName>
</protein>
<dbReference type="EMBL" id="JAGGLP010000045">
    <property type="protein sequence ID" value="MBP2056400.1"/>
    <property type="molecule type" value="Genomic_DNA"/>
</dbReference>
<evidence type="ECO:0000313" key="2">
    <source>
        <dbReference type="EMBL" id="MBP2056400.1"/>
    </source>
</evidence>
<dbReference type="Proteomes" id="UP001519309">
    <property type="component" value="Unassembled WGS sequence"/>
</dbReference>
<dbReference type="RefSeq" id="WP_067307076.1">
    <property type="nucleotide sequence ID" value="NZ_CP016279.1"/>
</dbReference>
<dbReference type="AlphaFoldDB" id="A0A1B1AZ82"/>
<keyword evidence="4" id="KW-1185">Reference proteome</keyword>
<accession>A0A1B1AZ82</accession>
<reference evidence="2 4" key="2">
    <citation type="submission" date="2021-03" db="EMBL/GenBank/DDBJ databases">
        <title>Genomic Encyclopedia of Type Strains, Phase IV (KMG-IV): sequencing the most valuable type-strain genomes for metagenomic binning, comparative biology and taxonomic classification.</title>
        <authorList>
            <person name="Goeker M."/>
        </authorList>
    </citation>
    <scope>NUCLEOTIDE SEQUENCE [LARGE SCALE GENOMIC DNA]</scope>
    <source>
        <strain evidence="2 4">DSM 40499</strain>
    </source>
</reference>
<evidence type="ECO:0000313" key="1">
    <source>
        <dbReference type="EMBL" id="ANP51879.1"/>
    </source>
</evidence>
<name>A0A1B1AZ82_9ACTN</name>
<evidence type="ECO:0000313" key="4">
    <source>
        <dbReference type="Proteomes" id="UP001519309"/>
    </source>
</evidence>
<dbReference type="OrthoDB" id="3870503at2"/>
<proteinExistence type="predicted"/>
<organism evidence="1 3">
    <name type="scientific">Streptomyces griseochromogenes</name>
    <dbReference type="NCBI Taxonomy" id="68214"/>
    <lineage>
        <taxon>Bacteria</taxon>
        <taxon>Bacillati</taxon>
        <taxon>Actinomycetota</taxon>
        <taxon>Actinomycetes</taxon>
        <taxon>Kitasatosporales</taxon>
        <taxon>Streptomycetaceae</taxon>
        <taxon>Streptomyces</taxon>
    </lineage>
</organism>
<sequence length="165" mass="18172">MDFDLAPPSGVGPLRIGMTRHRANTALDSLRDLSAVSESDRSGQHVFRPSGLMISIHCVRDMLEAIELGRPSTATDRVLFQGVDVFALPAREVVRRVGEFTSIQEDPDDAASFIAQDLLLSFWRPFAADGEPEEEQGYYFNSVLVAQPGYYDTPAQAAERLPQSS</sequence>
<gene>
    <name evidence="1" type="ORF">AVL59_21945</name>
    <name evidence="2" type="ORF">J2Z21_009418</name>
</gene>
<evidence type="ECO:0000313" key="3">
    <source>
        <dbReference type="Proteomes" id="UP000092659"/>
    </source>
</evidence>
<reference evidence="1 3" key="1">
    <citation type="submission" date="2016-06" db="EMBL/GenBank/DDBJ databases">
        <title>Complete genome sequence of Streptomyces griseochromogenes ATCC 14511, the Blasticidin S producer.</title>
        <authorList>
            <person name="Wu L."/>
        </authorList>
    </citation>
    <scope>NUCLEOTIDE SEQUENCE [LARGE SCALE GENOMIC DNA]</scope>
    <source>
        <strain evidence="1 3">ATCC 14511</strain>
    </source>
</reference>